<organism evidence="2 3">
    <name type="scientific">Phytophthora palmivora</name>
    <dbReference type="NCBI Taxonomy" id="4796"/>
    <lineage>
        <taxon>Eukaryota</taxon>
        <taxon>Sar</taxon>
        <taxon>Stramenopiles</taxon>
        <taxon>Oomycota</taxon>
        <taxon>Peronosporomycetes</taxon>
        <taxon>Peronosporales</taxon>
        <taxon>Peronosporaceae</taxon>
        <taxon>Phytophthora</taxon>
    </lineage>
</organism>
<feature type="compositionally biased region" description="Basic and acidic residues" evidence="1">
    <location>
        <begin position="345"/>
        <end position="354"/>
    </location>
</feature>
<keyword evidence="3" id="KW-1185">Reference proteome</keyword>
<evidence type="ECO:0000313" key="2">
    <source>
        <dbReference type="EMBL" id="POM74896.1"/>
    </source>
</evidence>
<evidence type="ECO:0000313" key="3">
    <source>
        <dbReference type="Proteomes" id="UP000237271"/>
    </source>
</evidence>
<sequence>MSDHGSQRGSGHHDPPSPRSEIGGSTGGSAEDHHRSTAALRRRVLHLSNELRQATRRADEATDLNREHVCSLESLEMMCANQGREIGHYRTEVSRLREERDNLQASLESDRVVSMEPSSAAPEISALEAQIADLNHSFDRRIDEIRHLEAHIADLARDRGGLESTIHHLASEMAQAGGEILDLQQANRDLDREREDAESTLSATEESLRRTRSELDRVEAELLLSRSDRTDRGSSDPDPQSRQAYPLSTGPTQADLDQIVRERNSLQDQIRARDVEILSAQRLLQSDLAAHRARSASDTTRLQTLEAEAENIGSDEVEEEAEENAEVAEDLYEAQTLMAISQSRSEARRRDHASPQRRSVGGSGGSPGGSDGSGSDTGSG</sequence>
<feature type="non-terminal residue" evidence="2">
    <location>
        <position position="380"/>
    </location>
</feature>
<feature type="region of interest" description="Disordered" evidence="1">
    <location>
        <begin position="189"/>
        <end position="255"/>
    </location>
</feature>
<name>A0A2P4YAP0_9STRA</name>
<feature type="region of interest" description="Disordered" evidence="1">
    <location>
        <begin position="1"/>
        <end position="38"/>
    </location>
</feature>
<feature type="compositionally biased region" description="Basic and acidic residues" evidence="1">
    <location>
        <begin position="206"/>
        <end position="235"/>
    </location>
</feature>
<dbReference type="Proteomes" id="UP000237271">
    <property type="component" value="Unassembled WGS sequence"/>
</dbReference>
<accession>A0A2P4YAP0</accession>
<gene>
    <name evidence="2" type="ORF">PHPALM_8069</name>
</gene>
<dbReference type="EMBL" id="NCKW01004281">
    <property type="protein sequence ID" value="POM74896.1"/>
    <property type="molecule type" value="Genomic_DNA"/>
</dbReference>
<feature type="compositionally biased region" description="Gly residues" evidence="1">
    <location>
        <begin position="361"/>
        <end position="380"/>
    </location>
</feature>
<feature type="region of interest" description="Disordered" evidence="1">
    <location>
        <begin position="336"/>
        <end position="380"/>
    </location>
</feature>
<dbReference type="OrthoDB" id="146986at2759"/>
<protein>
    <submittedName>
        <fullName evidence="2">Uncharacterized protein</fullName>
    </submittedName>
</protein>
<evidence type="ECO:0000256" key="1">
    <source>
        <dbReference type="SAM" id="MobiDB-lite"/>
    </source>
</evidence>
<feature type="compositionally biased region" description="Basic and acidic residues" evidence="1">
    <location>
        <begin position="1"/>
        <end position="16"/>
    </location>
</feature>
<comment type="caution">
    <text evidence="2">The sequence shown here is derived from an EMBL/GenBank/DDBJ whole genome shotgun (WGS) entry which is preliminary data.</text>
</comment>
<dbReference type="SUPFAM" id="SSF57997">
    <property type="entry name" value="Tropomyosin"/>
    <property type="match status" value="1"/>
</dbReference>
<dbReference type="AlphaFoldDB" id="A0A2P4YAP0"/>
<proteinExistence type="predicted"/>
<reference evidence="2 3" key="1">
    <citation type="journal article" date="2017" name="Genome Biol. Evol.">
        <title>Phytophthora megakarya and P. palmivora, closely related causal agents of cacao black pod rot, underwent increases in genome sizes and gene numbers by different mechanisms.</title>
        <authorList>
            <person name="Ali S.S."/>
            <person name="Shao J."/>
            <person name="Lary D.J."/>
            <person name="Kronmiller B."/>
            <person name="Shen D."/>
            <person name="Strem M.D."/>
            <person name="Amoako-Attah I."/>
            <person name="Akrofi A.Y."/>
            <person name="Begoude B.A."/>
            <person name="Ten Hoopen G.M."/>
            <person name="Coulibaly K."/>
            <person name="Kebe B.I."/>
            <person name="Melnick R.L."/>
            <person name="Guiltinan M.J."/>
            <person name="Tyler B.M."/>
            <person name="Meinhardt L.W."/>
            <person name="Bailey B.A."/>
        </authorList>
    </citation>
    <scope>NUCLEOTIDE SEQUENCE [LARGE SCALE GENOMIC DNA]</scope>
    <source>
        <strain evidence="3">sbr112.9</strain>
    </source>
</reference>